<evidence type="ECO:0000259" key="1">
    <source>
        <dbReference type="Pfam" id="PF03446"/>
    </source>
</evidence>
<protein>
    <recommendedName>
        <fullName evidence="1">6-phosphogluconate dehydrogenase NADP-binding domain-containing protein</fullName>
    </recommendedName>
</protein>
<dbReference type="Gene3D" id="3.40.50.720">
    <property type="entry name" value="NAD(P)-binding Rossmann-like Domain"/>
    <property type="match status" value="1"/>
</dbReference>
<dbReference type="InterPro" id="IPR006115">
    <property type="entry name" value="6PGDH_NADP-bd"/>
</dbReference>
<sequence length="224" mass="23231">MIWPRKTKDAAKLVAPPWHKDEVAAPIPGALATVAVPERLSVAVLGMEPLGTAVALRLVHAGFSPIGFDARPGKAARAVARGIVMAGGLAQAASVATVAIAVLPSAEALLQLSAQLRQCPDRQIRYVIDLSSLSTCTKICAADALQAIGITLLDCSVIGTSAQIYDGDVLVCASGPKPAIEHLRPVLAGFSRRVEEVGELGAATKMKAITSHLGMLHNAAPQKR</sequence>
<dbReference type="Pfam" id="PF03446">
    <property type="entry name" value="NAD_binding_2"/>
    <property type="match status" value="1"/>
</dbReference>
<dbReference type="Proteomes" id="UP000467130">
    <property type="component" value="Chromosome"/>
</dbReference>
<feature type="domain" description="6-phosphogluconate dehydrogenase NADP-binding" evidence="1">
    <location>
        <begin position="42"/>
        <end position="196"/>
    </location>
</feature>
<dbReference type="RefSeq" id="WP_163793996.1">
    <property type="nucleotide sequence ID" value="NZ_AP022587.1"/>
</dbReference>
<proteinExistence type="predicted"/>
<dbReference type="KEGG" id="msto:MSTO_58700"/>
<accession>A0A7I7QH54</accession>
<dbReference type="PANTHER" id="PTHR43060:SF15">
    <property type="entry name" value="3-HYDROXYISOBUTYRATE DEHYDROGENASE-LIKE 1, MITOCHONDRIAL-RELATED"/>
    <property type="match status" value="1"/>
</dbReference>
<reference evidence="2 3" key="1">
    <citation type="journal article" date="2019" name="Emerg. Microbes Infect.">
        <title>Comprehensive subspecies identification of 175 nontuberculous mycobacteria species based on 7547 genomic profiles.</title>
        <authorList>
            <person name="Matsumoto Y."/>
            <person name="Kinjo T."/>
            <person name="Motooka D."/>
            <person name="Nabeya D."/>
            <person name="Jung N."/>
            <person name="Uechi K."/>
            <person name="Horii T."/>
            <person name="Iida T."/>
            <person name="Fujita J."/>
            <person name="Nakamura S."/>
        </authorList>
    </citation>
    <scope>NUCLEOTIDE SEQUENCE [LARGE SCALE GENOMIC DNA]</scope>
    <source>
        <strain evidence="2 3">JCM 17783</strain>
    </source>
</reference>
<dbReference type="GO" id="GO:0050661">
    <property type="term" value="F:NADP binding"/>
    <property type="evidence" value="ECO:0007669"/>
    <property type="project" value="InterPro"/>
</dbReference>
<name>A0A7I7QH54_9MYCO</name>
<dbReference type="PANTHER" id="PTHR43060">
    <property type="entry name" value="3-HYDROXYISOBUTYRATE DEHYDROGENASE-LIKE 1, MITOCHONDRIAL-RELATED"/>
    <property type="match status" value="1"/>
</dbReference>
<organism evidence="2 3">
    <name type="scientific">Mycobacterium stomatepiae</name>
    <dbReference type="NCBI Taxonomy" id="470076"/>
    <lineage>
        <taxon>Bacteria</taxon>
        <taxon>Bacillati</taxon>
        <taxon>Actinomycetota</taxon>
        <taxon>Actinomycetes</taxon>
        <taxon>Mycobacteriales</taxon>
        <taxon>Mycobacteriaceae</taxon>
        <taxon>Mycobacterium</taxon>
        <taxon>Mycobacterium simiae complex</taxon>
    </lineage>
</organism>
<dbReference type="SUPFAM" id="SSF51735">
    <property type="entry name" value="NAD(P)-binding Rossmann-fold domains"/>
    <property type="match status" value="1"/>
</dbReference>
<dbReference type="EMBL" id="AP022587">
    <property type="protein sequence ID" value="BBY25665.1"/>
    <property type="molecule type" value="Genomic_DNA"/>
</dbReference>
<keyword evidence="3" id="KW-1185">Reference proteome</keyword>
<dbReference type="InterPro" id="IPR036291">
    <property type="entry name" value="NAD(P)-bd_dom_sf"/>
</dbReference>
<evidence type="ECO:0000313" key="2">
    <source>
        <dbReference type="EMBL" id="BBY25665.1"/>
    </source>
</evidence>
<gene>
    <name evidence="2" type="ORF">MSTO_58700</name>
</gene>
<evidence type="ECO:0000313" key="3">
    <source>
        <dbReference type="Proteomes" id="UP000467130"/>
    </source>
</evidence>
<dbReference type="AlphaFoldDB" id="A0A7I7QH54"/>